<comment type="caution">
    <text evidence="3">The sequence shown here is derived from an EMBL/GenBank/DDBJ whole genome shotgun (WGS) entry which is preliminary data.</text>
</comment>
<name>A0A8E0IDR5_LACPA</name>
<dbReference type="Pfam" id="PF21205">
    <property type="entry name" value="Rep3_C"/>
    <property type="match status" value="1"/>
</dbReference>
<dbReference type="InterPro" id="IPR036388">
    <property type="entry name" value="WH-like_DNA-bd_sf"/>
</dbReference>
<dbReference type="Pfam" id="PF01051">
    <property type="entry name" value="Rep3_N"/>
    <property type="match status" value="1"/>
</dbReference>
<dbReference type="GO" id="GO:0006270">
    <property type="term" value="P:DNA replication initiation"/>
    <property type="evidence" value="ECO:0007669"/>
    <property type="project" value="InterPro"/>
</dbReference>
<dbReference type="EMBL" id="ANJX01000461">
    <property type="protein sequence ID" value="EPC49608.1"/>
    <property type="molecule type" value="Genomic_DNA"/>
</dbReference>
<evidence type="ECO:0000313" key="3">
    <source>
        <dbReference type="EMBL" id="EPC49608.1"/>
    </source>
</evidence>
<dbReference type="GO" id="GO:0003887">
    <property type="term" value="F:DNA-directed DNA polymerase activity"/>
    <property type="evidence" value="ECO:0007669"/>
    <property type="project" value="InterPro"/>
</dbReference>
<organism evidence="3 4">
    <name type="scientific">Lacticaseibacillus paracasei subsp. paracasei CNCM I-4270</name>
    <dbReference type="NCBI Taxonomy" id="1256202"/>
    <lineage>
        <taxon>Bacteria</taxon>
        <taxon>Bacillati</taxon>
        <taxon>Bacillota</taxon>
        <taxon>Bacilli</taxon>
        <taxon>Lactobacillales</taxon>
        <taxon>Lactobacillaceae</taxon>
        <taxon>Lacticaseibacillus</taxon>
    </lineage>
</organism>
<evidence type="ECO:0000313" key="4">
    <source>
        <dbReference type="Proteomes" id="UP000014249"/>
    </source>
</evidence>
<comment type="similarity">
    <text evidence="1">Belongs to the initiator RepB protein family.</text>
</comment>
<dbReference type="InterPro" id="IPR036390">
    <property type="entry name" value="WH_DNA-bd_sf"/>
</dbReference>
<protein>
    <submittedName>
        <fullName evidence="3">Replication protein</fullName>
    </submittedName>
</protein>
<gene>
    <name evidence="3" type="ORF">Lpp77_16729</name>
</gene>
<dbReference type="AlphaFoldDB" id="A0A8E0IDR5"/>
<sequence length="137" mass="16101">VWENGQVQLKINKQFAPFLLKLKDNGYYTQYLLADTVQLKSKYAILLYKLMREADKDHGQTISIVQGTPDEFKTWLGAPKSYTYGRLKDKILKPAIDEINLKINDLDLNLFQARRGRQVVQVEIHNNFLRRYPRTDQ</sequence>
<dbReference type="InterPro" id="IPR000525">
    <property type="entry name" value="Initiator_Rep_WH1"/>
</dbReference>
<reference evidence="3 4" key="1">
    <citation type="journal article" date="2013" name="PLoS ONE">
        <title>Lactobacillus paracasei comparative genomics: towards species pan-genome definition and exploitation of diversity.</title>
        <authorList>
            <person name="Smokvina T."/>
            <person name="Wels M."/>
            <person name="Polka J."/>
            <person name="Chervaux C."/>
            <person name="Brisse S."/>
            <person name="Boekhorst J."/>
            <person name="van Hylckama Vlieg J.E."/>
            <person name="Siezen R.J."/>
        </authorList>
    </citation>
    <scope>NUCLEOTIDE SEQUENCE [LARGE SCALE GENOMIC DNA]</scope>
    <source>
        <strain evidence="3 4">CNCM I-4270</strain>
    </source>
</reference>
<feature type="non-terminal residue" evidence="3">
    <location>
        <position position="1"/>
    </location>
</feature>
<accession>A0A8E0IDR5</accession>
<evidence type="ECO:0000259" key="2">
    <source>
        <dbReference type="Pfam" id="PF01051"/>
    </source>
</evidence>
<evidence type="ECO:0000256" key="1">
    <source>
        <dbReference type="ARBA" id="ARBA00038283"/>
    </source>
</evidence>
<dbReference type="SUPFAM" id="SSF46785">
    <property type="entry name" value="Winged helix' DNA-binding domain"/>
    <property type="match status" value="1"/>
</dbReference>
<dbReference type="Gene3D" id="1.10.10.10">
    <property type="entry name" value="Winged helix-like DNA-binding domain superfamily/Winged helix DNA-binding domain"/>
    <property type="match status" value="1"/>
</dbReference>
<proteinExistence type="inferred from homology"/>
<dbReference type="Proteomes" id="UP000014249">
    <property type="component" value="Unassembled WGS sequence"/>
</dbReference>
<feature type="domain" description="Initiator Rep protein WH1" evidence="2">
    <location>
        <begin position="4"/>
        <end position="51"/>
    </location>
</feature>